<comment type="caution">
    <text evidence="3">The sequence shown here is derived from an EMBL/GenBank/DDBJ whole genome shotgun (WGS) entry which is preliminary data.</text>
</comment>
<evidence type="ECO:0000313" key="3">
    <source>
        <dbReference type="EMBL" id="MCR1898589.1"/>
    </source>
</evidence>
<keyword evidence="3" id="KW-0378">Hydrolase</keyword>
<sequence length="224" mass="25907">MEKTYIFVTSLIACILLYLVEQVLVVDYITKTIAKLILFMVIPYVYLKFVKKSQIKASLNFRKREKFPLKSGLVLGILSFGVIIIAYLILGRYIDFYNIAQELQTKSNISPSNFILIGLYITFGNSFLEEFFFRGFIFLNLYHQNAKAFAYIYSSLLFALYHIAIFQTWFNPMLLGLALFGLITIASIFNWLDTKTNNFVNSWVVHILADSAIILVGMRMFNMI</sequence>
<dbReference type="Pfam" id="PF02517">
    <property type="entry name" value="Rce1-like"/>
    <property type="match status" value="1"/>
</dbReference>
<feature type="transmembrane region" description="Helical" evidence="1">
    <location>
        <begin position="173"/>
        <end position="192"/>
    </location>
</feature>
<dbReference type="AlphaFoldDB" id="A0AAE3L2I1"/>
<feature type="domain" description="CAAX prenyl protease 2/Lysostaphin resistance protein A-like" evidence="2">
    <location>
        <begin position="112"/>
        <end position="211"/>
    </location>
</feature>
<accession>A0AAE3L2I1</accession>
<organism evidence="3 4">
    <name type="scientific">Irregularibacter muris</name>
    <dbReference type="NCBI Taxonomy" id="1796619"/>
    <lineage>
        <taxon>Bacteria</taxon>
        <taxon>Bacillati</taxon>
        <taxon>Bacillota</taxon>
        <taxon>Clostridia</taxon>
        <taxon>Eubacteriales</taxon>
        <taxon>Eubacteriaceae</taxon>
        <taxon>Irregularibacter</taxon>
    </lineage>
</organism>
<keyword evidence="1" id="KW-1133">Transmembrane helix</keyword>
<keyword evidence="1" id="KW-0472">Membrane</keyword>
<feature type="transmembrane region" description="Helical" evidence="1">
    <location>
        <begin position="148"/>
        <end position="167"/>
    </location>
</feature>
<dbReference type="GO" id="GO:0008237">
    <property type="term" value="F:metallopeptidase activity"/>
    <property type="evidence" value="ECO:0007669"/>
    <property type="project" value="UniProtKB-KW"/>
</dbReference>
<feature type="transmembrane region" description="Helical" evidence="1">
    <location>
        <begin position="71"/>
        <end position="94"/>
    </location>
</feature>
<feature type="transmembrane region" description="Helical" evidence="1">
    <location>
        <begin position="199"/>
        <end position="221"/>
    </location>
</feature>
<dbReference type="GO" id="GO:0080120">
    <property type="term" value="P:CAAX-box protein maturation"/>
    <property type="evidence" value="ECO:0007669"/>
    <property type="project" value="UniProtKB-ARBA"/>
</dbReference>
<reference evidence="3" key="1">
    <citation type="submission" date="2022-07" db="EMBL/GenBank/DDBJ databases">
        <title>Enhanced cultured diversity of the mouse gut microbiota enables custom-made synthetic communities.</title>
        <authorList>
            <person name="Afrizal A."/>
        </authorList>
    </citation>
    <scope>NUCLEOTIDE SEQUENCE</scope>
    <source>
        <strain evidence="3">DSM 28593</strain>
    </source>
</reference>
<dbReference type="RefSeq" id="WP_257530096.1">
    <property type="nucleotide sequence ID" value="NZ_JANKAS010000004.1"/>
</dbReference>
<dbReference type="GO" id="GO:0004175">
    <property type="term" value="F:endopeptidase activity"/>
    <property type="evidence" value="ECO:0007669"/>
    <property type="project" value="UniProtKB-ARBA"/>
</dbReference>
<gene>
    <name evidence="3" type="ORF">NSA47_06230</name>
</gene>
<keyword evidence="3" id="KW-0482">Metalloprotease</keyword>
<evidence type="ECO:0000313" key="4">
    <source>
        <dbReference type="Proteomes" id="UP001205748"/>
    </source>
</evidence>
<evidence type="ECO:0000256" key="1">
    <source>
        <dbReference type="SAM" id="Phobius"/>
    </source>
</evidence>
<evidence type="ECO:0000259" key="2">
    <source>
        <dbReference type="Pfam" id="PF02517"/>
    </source>
</evidence>
<feature type="transmembrane region" description="Helical" evidence="1">
    <location>
        <begin position="114"/>
        <end position="136"/>
    </location>
</feature>
<dbReference type="Proteomes" id="UP001205748">
    <property type="component" value="Unassembled WGS sequence"/>
</dbReference>
<keyword evidence="3" id="KW-0645">Protease</keyword>
<keyword evidence="4" id="KW-1185">Reference proteome</keyword>
<name>A0AAE3L2I1_9FIRM</name>
<proteinExistence type="predicted"/>
<dbReference type="InterPro" id="IPR003675">
    <property type="entry name" value="Rce1/LyrA-like_dom"/>
</dbReference>
<dbReference type="EMBL" id="JANKAS010000004">
    <property type="protein sequence ID" value="MCR1898589.1"/>
    <property type="molecule type" value="Genomic_DNA"/>
</dbReference>
<protein>
    <submittedName>
        <fullName evidence="3">CPBP family intramembrane metalloprotease</fullName>
    </submittedName>
</protein>
<keyword evidence="1" id="KW-0812">Transmembrane</keyword>
<feature type="transmembrane region" description="Helical" evidence="1">
    <location>
        <begin position="32"/>
        <end position="50"/>
    </location>
</feature>